<evidence type="ECO:0000313" key="3">
    <source>
        <dbReference type="Proteomes" id="UP000032180"/>
    </source>
</evidence>
<organism evidence="2 3">
    <name type="scientific">Leersia perrieri</name>
    <dbReference type="NCBI Taxonomy" id="77586"/>
    <lineage>
        <taxon>Eukaryota</taxon>
        <taxon>Viridiplantae</taxon>
        <taxon>Streptophyta</taxon>
        <taxon>Embryophyta</taxon>
        <taxon>Tracheophyta</taxon>
        <taxon>Spermatophyta</taxon>
        <taxon>Magnoliopsida</taxon>
        <taxon>Liliopsida</taxon>
        <taxon>Poales</taxon>
        <taxon>Poaceae</taxon>
        <taxon>BOP clade</taxon>
        <taxon>Oryzoideae</taxon>
        <taxon>Oryzeae</taxon>
        <taxon>Oryzinae</taxon>
        <taxon>Leersia</taxon>
    </lineage>
</organism>
<proteinExistence type="predicted"/>
<reference evidence="2 3" key="1">
    <citation type="submission" date="2012-08" db="EMBL/GenBank/DDBJ databases">
        <title>Oryza genome evolution.</title>
        <authorList>
            <person name="Wing R.A."/>
        </authorList>
    </citation>
    <scope>NUCLEOTIDE SEQUENCE</scope>
</reference>
<sequence>MGSPCDDGSSRGAARDIRVSAALVAASLIGLLLALFVSVVSSKSGDIPERPVYSVSITEFEDLPTYWNNKLAYSPVLGLTVHVKVPGGGKSDVCIGGHTVAAVVSYGGAFLAEGPVPRLSVKPLQEDAVAVAAWGWDAWVPKFLRSRFIEERERGEAAVDVAVPMRGGEVLVCKAKIGGDS</sequence>
<evidence type="ECO:0000313" key="2">
    <source>
        <dbReference type="EnsemblPlants" id="LPERR04G14730.1"/>
    </source>
</evidence>
<dbReference type="PANTHER" id="PTHR33994">
    <property type="entry name" value="OS04G0515000 PROTEIN"/>
    <property type="match status" value="1"/>
</dbReference>
<reference evidence="3" key="2">
    <citation type="submission" date="2013-12" db="EMBL/GenBank/DDBJ databases">
        <authorList>
            <person name="Yu Y."/>
            <person name="Lee S."/>
            <person name="de Baynast K."/>
            <person name="Wissotski M."/>
            <person name="Liu L."/>
            <person name="Talag J."/>
            <person name="Goicoechea J."/>
            <person name="Angelova A."/>
            <person name="Jetty R."/>
            <person name="Kudrna D."/>
            <person name="Golser W."/>
            <person name="Rivera L."/>
            <person name="Zhang J."/>
            <person name="Wing R."/>
        </authorList>
    </citation>
    <scope>NUCLEOTIDE SEQUENCE</scope>
</reference>
<name>A0A0D9W6Z2_9ORYZ</name>
<dbReference type="HOGENOM" id="CLU_095845_0_1_1"/>
<keyword evidence="3" id="KW-1185">Reference proteome</keyword>
<keyword evidence="1" id="KW-1133">Transmembrane helix</keyword>
<keyword evidence="1" id="KW-0812">Transmembrane</keyword>
<dbReference type="AlphaFoldDB" id="A0A0D9W6Z2"/>
<accession>A0A0D9W6Z2</accession>
<feature type="transmembrane region" description="Helical" evidence="1">
    <location>
        <begin position="20"/>
        <end position="40"/>
    </location>
</feature>
<keyword evidence="1" id="KW-0472">Membrane</keyword>
<dbReference type="Gramene" id="LPERR04G14730.1">
    <property type="protein sequence ID" value="LPERR04G14730.1"/>
    <property type="gene ID" value="LPERR04G14730"/>
</dbReference>
<evidence type="ECO:0000256" key="1">
    <source>
        <dbReference type="SAM" id="Phobius"/>
    </source>
</evidence>
<dbReference type="Proteomes" id="UP000032180">
    <property type="component" value="Chromosome 4"/>
</dbReference>
<dbReference type="EnsemblPlants" id="LPERR04G14730.1">
    <property type="protein sequence ID" value="LPERR04G14730.1"/>
    <property type="gene ID" value="LPERR04G14730"/>
</dbReference>
<protein>
    <recommendedName>
        <fullName evidence="4">Late embryogenesis abundant protein LEA-2 subgroup domain-containing protein</fullName>
    </recommendedName>
</protein>
<dbReference type="eggNOG" id="ENOG502R6S6">
    <property type="taxonomic scope" value="Eukaryota"/>
</dbReference>
<evidence type="ECO:0008006" key="4">
    <source>
        <dbReference type="Google" id="ProtNLM"/>
    </source>
</evidence>
<reference evidence="2" key="3">
    <citation type="submission" date="2015-04" db="UniProtKB">
        <authorList>
            <consortium name="EnsemblPlants"/>
        </authorList>
    </citation>
    <scope>IDENTIFICATION</scope>
</reference>